<name>A0A2M7TE62_UNCKA</name>
<dbReference type="EMBL" id="PFNK01000022">
    <property type="protein sequence ID" value="PIZ43875.1"/>
    <property type="molecule type" value="Genomic_DNA"/>
</dbReference>
<dbReference type="Proteomes" id="UP000229915">
    <property type="component" value="Unassembled WGS sequence"/>
</dbReference>
<dbReference type="EC" id="2.1.1.72" evidence="2"/>
<dbReference type="GO" id="GO:0006304">
    <property type="term" value="P:DNA modification"/>
    <property type="evidence" value="ECO:0007669"/>
    <property type="project" value="InterPro"/>
</dbReference>
<dbReference type="Gene3D" id="3.40.50.150">
    <property type="entry name" value="Vaccinia Virus protein VP39"/>
    <property type="match status" value="1"/>
</dbReference>
<dbReference type="Pfam" id="PF07669">
    <property type="entry name" value="Eco57I"/>
    <property type="match status" value="1"/>
</dbReference>
<dbReference type="GO" id="GO:0009007">
    <property type="term" value="F:site-specific DNA-methyltransferase (adenine-specific) activity"/>
    <property type="evidence" value="ECO:0007669"/>
    <property type="project" value="UniProtKB-EC"/>
</dbReference>
<evidence type="ECO:0000256" key="2">
    <source>
        <dbReference type="ARBA" id="ARBA00011900"/>
    </source>
</evidence>
<dbReference type="PRINTS" id="PR00507">
    <property type="entry name" value="N12N6MTFRASE"/>
</dbReference>
<evidence type="ECO:0000256" key="3">
    <source>
        <dbReference type="ARBA" id="ARBA00022603"/>
    </source>
</evidence>
<organism evidence="8 9">
    <name type="scientific">candidate division WWE3 bacterium CG_4_10_14_0_2_um_filter_42_7</name>
    <dbReference type="NCBI Taxonomy" id="1975073"/>
    <lineage>
        <taxon>Bacteria</taxon>
        <taxon>Katanobacteria</taxon>
    </lineage>
</organism>
<evidence type="ECO:0000256" key="1">
    <source>
        <dbReference type="ARBA" id="ARBA00006594"/>
    </source>
</evidence>
<dbReference type="AlphaFoldDB" id="A0A2M7TE62"/>
<dbReference type="SUPFAM" id="SSF53335">
    <property type="entry name" value="S-adenosyl-L-methionine-dependent methyltransferases"/>
    <property type="match status" value="1"/>
</dbReference>
<dbReference type="InterPro" id="IPR050953">
    <property type="entry name" value="N4_N6_ade-DNA_methylase"/>
</dbReference>
<sequence length="1012" mass="118710">IHENKAKEGRKADFVVYISPEIIIPLEAECYGNIQAGIKQLIAYQKDFDKHYGILTDGYTWRFYNNNIYREFSLDQIFDEPYLFLEFWKEYIKPEFYYLTFFEPQSQLTLLKEERLPVEENRQIFFDDITKLIRSFKNKLQIEGYFEGLDRRDREKKAVEITYAYVIQFILYKTLVDNGFDNFVQEFADIVKAIHECLKVKQYGKILGVIEGISNKISQNIYRPFKKEQDFINQILLALYRQPKNELHDVAPWLDIFVFIKKYNFANIQNEIFGYIYENYLKELYEDTKKGQYFTDPAVVNFMLQQVGFTPEALQKRYQDDKNSISLIDPSCGSGTFLYSAVDSVLKAFGNSSFEKSEQVEKIINDNIFGLDIAEFPLYLAEMNILMRMLPQIINEKYNNPVDKKIKVFLTRDSISEFMDTALRNTFNDQTVEFQKKARSPNQIPLFSQKLDLGYKSYVREESDLEEMKKSLENQQECPRRRFDFVIGNPPYVGYNECAKQSVLTFELMKRGKIKLNNIYGVNLHSVPDNSKKYRPNPNLYAFFIALGFALLKDNGRLCYIIPQTLLTAGDLDVLRYHLAKFTTIEKIITFSGKMFVGRGLRQNKPIATSSLIFAIRRELPPTLHHVEIINYANSDDEVGHALENISANKKINKKMVLQSEFLRNVTNWNFIKQNKAFLDFYNEYKRTTEDISIYYEHTFSKFQFKTKFFFDSGYSIDESKLLKEEPNEEFYYYPKLNSSLWTIKGSKGYWPNIRLGNSSYTIKLRQANQGYNLLDSKFKLMWSYANPSRFFFTTQPVIWARNQICAIGSDNEKEVLYLFALLNSSSITLILNSLLRSENEKNFLISTTSVKEFVRVPKIDERNQLIKNEIIKQTSQLLGLEELTLSDFVDFSNVLVQKFDNVITKDGCLVLIKDDKEIKLQIKDNLDLIKKIIDGNYGDQKLDFERKQILLEDLKSLPIIDFDKQKGIKGFIDNLVFCLYFNIDIPKDKVSDAKFVNSQCLKNKFYEQLSK</sequence>
<dbReference type="InterPro" id="IPR011639">
    <property type="entry name" value="MethylTrfase_TaqI-like_dom"/>
</dbReference>
<proteinExistence type="inferred from homology"/>
<keyword evidence="5" id="KW-0949">S-adenosyl-L-methionine</keyword>
<dbReference type="GO" id="GO:0032259">
    <property type="term" value="P:methylation"/>
    <property type="evidence" value="ECO:0007669"/>
    <property type="project" value="UniProtKB-KW"/>
</dbReference>
<evidence type="ECO:0000256" key="5">
    <source>
        <dbReference type="ARBA" id="ARBA00022691"/>
    </source>
</evidence>
<dbReference type="InterPro" id="IPR002052">
    <property type="entry name" value="DNA_methylase_N6_adenine_CS"/>
</dbReference>
<accession>A0A2M7TE62</accession>
<dbReference type="PROSITE" id="PS00092">
    <property type="entry name" value="N6_MTASE"/>
    <property type="match status" value="1"/>
</dbReference>
<evidence type="ECO:0000313" key="8">
    <source>
        <dbReference type="EMBL" id="PIZ43875.1"/>
    </source>
</evidence>
<feature type="domain" description="Type II methyltransferase M.TaqI-like" evidence="7">
    <location>
        <begin position="367"/>
        <end position="594"/>
    </location>
</feature>
<evidence type="ECO:0000313" key="9">
    <source>
        <dbReference type="Proteomes" id="UP000229915"/>
    </source>
</evidence>
<evidence type="ECO:0000259" key="7">
    <source>
        <dbReference type="Pfam" id="PF07669"/>
    </source>
</evidence>
<dbReference type="GO" id="GO:0003676">
    <property type="term" value="F:nucleic acid binding"/>
    <property type="evidence" value="ECO:0007669"/>
    <property type="project" value="InterPro"/>
</dbReference>
<gene>
    <name evidence="8" type="ORF">COY33_00680</name>
</gene>
<dbReference type="PANTHER" id="PTHR33841">
    <property type="entry name" value="DNA METHYLTRANSFERASE YEEA-RELATED"/>
    <property type="match status" value="1"/>
</dbReference>
<comment type="similarity">
    <text evidence="1">Belongs to the N(4)/N(6)-methyltransferase family.</text>
</comment>
<evidence type="ECO:0000256" key="6">
    <source>
        <dbReference type="ARBA" id="ARBA00047942"/>
    </source>
</evidence>
<dbReference type="PANTHER" id="PTHR33841:SF5">
    <property type="entry name" value="DNA METHYLASE (MODIFICATION METHYLASE) (METHYLTRANSFERASE)-RELATED"/>
    <property type="match status" value="1"/>
</dbReference>
<comment type="catalytic activity">
    <reaction evidence="6">
        <text>a 2'-deoxyadenosine in DNA + S-adenosyl-L-methionine = an N(6)-methyl-2'-deoxyadenosine in DNA + S-adenosyl-L-homocysteine + H(+)</text>
        <dbReference type="Rhea" id="RHEA:15197"/>
        <dbReference type="Rhea" id="RHEA-COMP:12418"/>
        <dbReference type="Rhea" id="RHEA-COMP:12419"/>
        <dbReference type="ChEBI" id="CHEBI:15378"/>
        <dbReference type="ChEBI" id="CHEBI:57856"/>
        <dbReference type="ChEBI" id="CHEBI:59789"/>
        <dbReference type="ChEBI" id="CHEBI:90615"/>
        <dbReference type="ChEBI" id="CHEBI:90616"/>
        <dbReference type="EC" id="2.1.1.72"/>
    </reaction>
</comment>
<comment type="caution">
    <text evidence="8">The sequence shown here is derived from an EMBL/GenBank/DDBJ whole genome shotgun (WGS) entry which is preliminary data.</text>
</comment>
<keyword evidence="3" id="KW-0489">Methyltransferase</keyword>
<protein>
    <recommendedName>
        <fullName evidence="2">site-specific DNA-methyltransferase (adenine-specific)</fullName>
        <ecNumber evidence="2">2.1.1.72</ecNumber>
    </recommendedName>
</protein>
<evidence type="ECO:0000256" key="4">
    <source>
        <dbReference type="ARBA" id="ARBA00022679"/>
    </source>
</evidence>
<feature type="non-terminal residue" evidence="8">
    <location>
        <position position="1"/>
    </location>
</feature>
<keyword evidence="4" id="KW-0808">Transferase</keyword>
<reference evidence="9" key="1">
    <citation type="submission" date="2017-09" db="EMBL/GenBank/DDBJ databases">
        <title>Depth-based differentiation of microbial function through sediment-hosted aquifers and enrichment of novel symbionts in the deep terrestrial subsurface.</title>
        <authorList>
            <person name="Probst A.J."/>
            <person name="Ladd B."/>
            <person name="Jarett J.K."/>
            <person name="Geller-Mcgrath D.E."/>
            <person name="Sieber C.M.K."/>
            <person name="Emerson J.B."/>
            <person name="Anantharaman K."/>
            <person name="Thomas B.C."/>
            <person name="Malmstrom R."/>
            <person name="Stieglmeier M."/>
            <person name="Klingl A."/>
            <person name="Woyke T."/>
            <person name="Ryan C.M."/>
            <person name="Banfield J.F."/>
        </authorList>
    </citation>
    <scope>NUCLEOTIDE SEQUENCE [LARGE SCALE GENOMIC DNA]</scope>
</reference>
<dbReference type="InterPro" id="IPR029063">
    <property type="entry name" value="SAM-dependent_MTases_sf"/>
</dbReference>